<dbReference type="AlphaFoldDB" id="A0A0T5XA77"/>
<dbReference type="Pfam" id="PF00300">
    <property type="entry name" value="His_Phos_1"/>
    <property type="match status" value="1"/>
</dbReference>
<dbReference type="eggNOG" id="COG0406">
    <property type="taxonomic scope" value="Bacteria"/>
</dbReference>
<dbReference type="Proteomes" id="UP000005273">
    <property type="component" value="Unassembled WGS sequence"/>
</dbReference>
<dbReference type="InterPro" id="IPR001345">
    <property type="entry name" value="PG/BPGM_mutase_AS"/>
</dbReference>
<dbReference type="EMBL" id="ACJX03000001">
    <property type="protein sequence ID" value="KRT35275.1"/>
    <property type="molecule type" value="Genomic_DNA"/>
</dbReference>
<evidence type="ECO:0000313" key="4">
    <source>
        <dbReference type="Proteomes" id="UP000005273"/>
    </source>
</evidence>
<sequence length="214" mass="24840">MKMLRYYLMRHGETTWNAKDVFQGKQDTPLSEKGLLQAKLTASLASRIGKARIWCSPLKRALQTAELLAERGGYEILTEKGLMEIDHGKWERLHVEEVKRLYPESFEMWHKEPDKVVMPDGESLRDVQERALRVLTKIRESGEEQAIIMTHDAVIKCLLCHWLELPLSKYWSFKFSNCSVSIVEEDDKGKAVILLLDDVCHLEQGWTWPEQKSV</sequence>
<protein>
    <submittedName>
        <fullName evidence="3">Phosphoglycerate mutase family protein</fullName>
    </submittedName>
</protein>
<feature type="active site" description="Tele-phosphohistidine intermediate" evidence="1">
    <location>
        <position position="11"/>
    </location>
</feature>
<comment type="caution">
    <text evidence="3">The sequence shown here is derived from an EMBL/GenBank/DDBJ whole genome shotgun (WGS) entry which is preliminary data.</text>
</comment>
<gene>
    <name evidence="3" type="ORF">HMPREF1705_04543</name>
</gene>
<dbReference type="Gene3D" id="3.40.50.1240">
    <property type="entry name" value="Phosphoglycerate mutase-like"/>
    <property type="match status" value="1"/>
</dbReference>
<reference evidence="4" key="1">
    <citation type="submission" date="2012-09" db="EMBL/GenBank/DDBJ databases">
        <authorList>
            <person name="Weinstock G."/>
            <person name="Sodergren E."/>
            <person name="Clifton S."/>
            <person name="Fulton L."/>
            <person name="Fulton B."/>
            <person name="Courtney L."/>
            <person name="Fronick C."/>
            <person name="Harrison M."/>
            <person name="Strong C."/>
            <person name="Farmer C."/>
            <person name="Delehaunty K."/>
            <person name="Markovic C."/>
            <person name="Hall O."/>
            <person name="Minx P."/>
            <person name="Tomlinson C."/>
            <person name="Mitreva M."/>
            <person name="Nelson J."/>
            <person name="Hou S."/>
            <person name="Wollam A."/>
            <person name="Pepin K.H."/>
            <person name="Johnson M."/>
            <person name="Bhonagiri V."/>
            <person name="Nash W.E."/>
            <person name="Suruliraj S."/>
            <person name="Warren W."/>
            <person name="Chinwalla A."/>
            <person name="Mardis E.R."/>
            <person name="Wilson R.K."/>
        </authorList>
    </citation>
    <scope>NUCLEOTIDE SEQUENCE [LARGE SCALE GENOMIC DNA]</scope>
    <source>
        <strain evidence="4">OS1</strain>
    </source>
</reference>
<dbReference type="PANTHER" id="PTHR48100">
    <property type="entry name" value="BROAD-SPECIFICITY PHOSPHATASE YOR283W-RELATED"/>
    <property type="match status" value="1"/>
</dbReference>
<evidence type="ECO:0000256" key="1">
    <source>
        <dbReference type="PIRSR" id="PIRSR613078-1"/>
    </source>
</evidence>
<feature type="binding site" evidence="2">
    <location>
        <begin position="10"/>
        <end position="17"/>
    </location>
    <ligand>
        <name>substrate</name>
    </ligand>
</feature>
<dbReference type="CDD" id="cd07067">
    <property type="entry name" value="HP_PGM_like"/>
    <property type="match status" value="1"/>
</dbReference>
<dbReference type="STRING" id="592015.HMPREF1705_04543"/>
<organism evidence="3 4">
    <name type="scientific">Acetomicrobium hydrogeniformans ATCC BAA-1850</name>
    <dbReference type="NCBI Taxonomy" id="592015"/>
    <lineage>
        <taxon>Bacteria</taxon>
        <taxon>Thermotogati</taxon>
        <taxon>Synergistota</taxon>
        <taxon>Synergistia</taxon>
        <taxon>Synergistales</taxon>
        <taxon>Acetomicrobiaceae</taxon>
        <taxon>Acetomicrobium</taxon>
    </lineage>
</organism>
<evidence type="ECO:0000256" key="2">
    <source>
        <dbReference type="PIRSR" id="PIRSR613078-2"/>
    </source>
</evidence>
<dbReference type="GO" id="GO:0016791">
    <property type="term" value="F:phosphatase activity"/>
    <property type="evidence" value="ECO:0007669"/>
    <property type="project" value="TreeGrafter"/>
</dbReference>
<feature type="binding site" evidence="2">
    <location>
        <position position="60"/>
    </location>
    <ligand>
        <name>substrate</name>
    </ligand>
</feature>
<proteinExistence type="predicted"/>
<dbReference type="InterPro" id="IPR050275">
    <property type="entry name" value="PGM_Phosphatase"/>
</dbReference>
<dbReference type="SMART" id="SM00855">
    <property type="entry name" value="PGAM"/>
    <property type="match status" value="1"/>
</dbReference>
<dbReference type="SUPFAM" id="SSF53254">
    <property type="entry name" value="Phosphoglycerate mutase-like"/>
    <property type="match status" value="1"/>
</dbReference>
<dbReference type="PROSITE" id="PS00175">
    <property type="entry name" value="PG_MUTASE"/>
    <property type="match status" value="1"/>
</dbReference>
<dbReference type="InterPro" id="IPR013078">
    <property type="entry name" value="His_Pase_superF_clade-1"/>
</dbReference>
<feature type="active site" description="Proton donor/acceptor" evidence="1">
    <location>
        <position position="84"/>
    </location>
</feature>
<keyword evidence="4" id="KW-1185">Reference proteome</keyword>
<dbReference type="InterPro" id="IPR029033">
    <property type="entry name" value="His_PPase_superfam"/>
</dbReference>
<evidence type="ECO:0000313" key="3">
    <source>
        <dbReference type="EMBL" id="KRT35275.1"/>
    </source>
</evidence>
<accession>A0A0T5XA77</accession>
<name>A0A0T5XA77_9BACT</name>